<dbReference type="STRING" id="927665.HMPREF1535_02791"/>
<dbReference type="EMBL" id="AQHV01000013">
    <property type="protein sequence ID" value="KKB54669.1"/>
    <property type="molecule type" value="Genomic_DNA"/>
</dbReference>
<reference evidence="2 3" key="1">
    <citation type="submission" date="2013-04" db="EMBL/GenBank/DDBJ databases">
        <title>The Genome Sequence of Parabacteroides goldsteinii DSM 19448.</title>
        <authorList>
            <consortium name="The Broad Institute Genomics Platform"/>
            <person name="Earl A."/>
            <person name="Ward D."/>
            <person name="Feldgarden M."/>
            <person name="Gevers D."/>
            <person name="Martens E."/>
            <person name="Sakamoto M."/>
            <person name="Benno Y."/>
            <person name="Song Y."/>
            <person name="Liu C."/>
            <person name="Lee J."/>
            <person name="Bolanos M."/>
            <person name="Vaisanen M.L."/>
            <person name="Finegold S.M."/>
            <person name="Walker B."/>
            <person name="Young S."/>
            <person name="Zeng Q."/>
            <person name="Gargeya S."/>
            <person name="Fitzgerald M."/>
            <person name="Haas B."/>
            <person name="Abouelleil A."/>
            <person name="Allen A.W."/>
            <person name="Alvarado L."/>
            <person name="Arachchi H.M."/>
            <person name="Berlin A.M."/>
            <person name="Chapman S.B."/>
            <person name="Gainer-Dewar J."/>
            <person name="Goldberg J."/>
            <person name="Griggs A."/>
            <person name="Gujja S."/>
            <person name="Hansen M."/>
            <person name="Howarth C."/>
            <person name="Imamovic A."/>
            <person name="Ireland A."/>
            <person name="Larimer J."/>
            <person name="McCowan C."/>
            <person name="Murphy C."/>
            <person name="Pearson M."/>
            <person name="Poon T.W."/>
            <person name="Priest M."/>
            <person name="Roberts A."/>
            <person name="Saif S."/>
            <person name="Shea T."/>
            <person name="Sisk P."/>
            <person name="Sykes S."/>
            <person name="Wortman J."/>
            <person name="Nusbaum C."/>
            <person name="Birren B."/>
        </authorList>
    </citation>
    <scope>NUCLEOTIDE SEQUENCE [LARGE SCALE GENOMIC DNA]</scope>
    <source>
        <strain evidence="2 3">DSM 19448</strain>
    </source>
</reference>
<organism evidence="2 3">
    <name type="scientific">Parabacteroides goldsteinii DSM 19448 = WAL 12034</name>
    <dbReference type="NCBI Taxonomy" id="927665"/>
    <lineage>
        <taxon>Bacteria</taxon>
        <taxon>Pseudomonadati</taxon>
        <taxon>Bacteroidota</taxon>
        <taxon>Bacteroidia</taxon>
        <taxon>Bacteroidales</taxon>
        <taxon>Tannerellaceae</taxon>
        <taxon>Parabacteroides</taxon>
    </lineage>
</organism>
<evidence type="ECO:0000259" key="1">
    <source>
        <dbReference type="Pfam" id="PF03235"/>
    </source>
</evidence>
<dbReference type="PANTHER" id="PTHR35149:SF2">
    <property type="entry name" value="DUF262 DOMAIN-CONTAINING PROTEIN"/>
    <property type="match status" value="1"/>
</dbReference>
<dbReference type="RefSeq" id="WP_052716715.1">
    <property type="nucleotide sequence ID" value="NZ_KQ033913.1"/>
</dbReference>
<comment type="caution">
    <text evidence="2">The sequence shown here is derived from an EMBL/GenBank/DDBJ whole genome shotgun (WGS) entry which is preliminary data.</text>
</comment>
<proteinExistence type="predicted"/>
<protein>
    <recommendedName>
        <fullName evidence="1">GmrSD restriction endonucleases N-terminal domain-containing protein</fullName>
    </recommendedName>
</protein>
<evidence type="ECO:0000313" key="2">
    <source>
        <dbReference type="EMBL" id="KKB54669.1"/>
    </source>
</evidence>
<dbReference type="PANTHER" id="PTHR35149">
    <property type="entry name" value="SLL5132 PROTEIN"/>
    <property type="match status" value="1"/>
</dbReference>
<dbReference type="AlphaFoldDB" id="A0A0F5JA78"/>
<dbReference type="InterPro" id="IPR004919">
    <property type="entry name" value="GmrSD_N"/>
</dbReference>
<dbReference type="Proteomes" id="UP000033047">
    <property type="component" value="Unassembled WGS sequence"/>
</dbReference>
<dbReference type="HOGENOM" id="CLU_371656_0_0_10"/>
<feature type="domain" description="GmrSD restriction endonucleases N-terminal" evidence="1">
    <location>
        <begin position="14"/>
        <end position="239"/>
    </location>
</feature>
<sequence>MEYNKLEIGKSYTLSDLLAKDNKIVIPDLQRDYCWGTTQNKEGYYLAEAFVKSLINKMNSETMNLGILYGYEVPKGHIQLCDGQQRITTLFLLLGMLNRKANNAFRGRLMSELEINDGREPYLQYAIRESSLYFLSDLVWYFFINDNGLRVDDIKKQSWYFKEYDYDPSIVSMLAAMSQIEKLIQDEAVECKTFGEFVSTGLSFIYYDMGSRANGEETFVIINTTGEPLSATENLKPLLITKQPEEQQAECSNKWENWETYFWHNRKGGGNKKNDTSDNGLNEFFRWVMLLEADLKSERFKSIQAGKSVKFDTDIAFDKIDSFFDIVKFLFDKEKGVFKNNQDWLSPDESSNYRNSQIALFRLLPVMEYVKRFGKENERNILRVKMFFRNLAKNDRISKNIEGLVAESVRIIRELPDADIASLLSVENVSKLILSEENILKLTLYRNKIGNERNELEERFWHSEEHPIWKGEILPLLKWSISNESIDVNLFDQYNRVFTGLFHDTLEYPELDITRRALLTRGLKEYPKIFNGYTNTSFCWEYSDWQTLINENVAVMGAFFKELIKEDDIYVKQQEMIEKYPDEKDYAEFVKIPELLKYCEQKNIQWRGNSLGWILIQRKKATKFANLKSYRLYLELKQRFVSNTDWKIDFWSSDSSCAFMEKAGGTAIDVWHTGDNKYALNLFNRVANKSFSMYSEVANKSGLLWNGFRYELKNEEKDRIIELVDQLLHLL</sequence>
<dbReference type="Pfam" id="PF03235">
    <property type="entry name" value="GmrSD_N"/>
    <property type="match status" value="1"/>
</dbReference>
<accession>A0A0F5JA78</accession>
<evidence type="ECO:0000313" key="3">
    <source>
        <dbReference type="Proteomes" id="UP000033047"/>
    </source>
</evidence>
<name>A0A0F5JA78_9BACT</name>
<dbReference type="PATRIC" id="fig|927665.4.peg.2865"/>
<gene>
    <name evidence="2" type="ORF">HMPREF1535_02791</name>
</gene>